<name>A0A1C3TTZ0_XANCT</name>
<dbReference type="Proteomes" id="UP000093071">
    <property type="component" value="Chromosome I"/>
</dbReference>
<dbReference type="EMBL" id="LT604072">
    <property type="protein sequence ID" value="SCB06595.1"/>
    <property type="molecule type" value="Genomic_DNA"/>
</dbReference>
<evidence type="ECO:0008006" key="3">
    <source>
        <dbReference type="Google" id="ProtNLM"/>
    </source>
</evidence>
<dbReference type="PATRIC" id="fig|1261556.5.peg.4092"/>
<dbReference type="AlphaFoldDB" id="A0A1C3TTZ0"/>
<evidence type="ECO:0000313" key="1">
    <source>
        <dbReference type="EMBL" id="SCB06595.1"/>
    </source>
</evidence>
<proteinExistence type="predicted"/>
<evidence type="ECO:0000313" key="2">
    <source>
        <dbReference type="Proteomes" id="UP000093071"/>
    </source>
</evidence>
<accession>A0A1C3TTZ0</accession>
<reference evidence="2" key="1">
    <citation type="submission" date="2016-07" db="EMBL/GenBank/DDBJ databases">
        <authorList>
            <person name="Jaenicke Sebastian"/>
        </authorList>
    </citation>
    <scope>NUCLEOTIDE SEQUENCE [LARGE SCALE GENOMIC DNA]</scope>
</reference>
<protein>
    <recommendedName>
        <fullName evidence="3">DUF4162 domain-containing protein</fullName>
    </recommendedName>
</protein>
<gene>
    <name evidence="1" type="ORF">BN444_01504</name>
</gene>
<sequence length="84" mass="9219">MPQLRGRFEQRTIRCRSVLAAAQVASWPQVRRADSRDGVLEIVAEPAEPVVAQLLAADPRLDELEVRRAGLADAFLAIIRAEAA</sequence>
<organism evidence="1 2">
    <name type="scientific">Xanthomonas translucens pv. translucens DSM 18974</name>
    <dbReference type="NCBI Taxonomy" id="1261556"/>
    <lineage>
        <taxon>Bacteria</taxon>
        <taxon>Pseudomonadati</taxon>
        <taxon>Pseudomonadota</taxon>
        <taxon>Gammaproteobacteria</taxon>
        <taxon>Lysobacterales</taxon>
        <taxon>Lysobacteraceae</taxon>
        <taxon>Xanthomonas</taxon>
        <taxon>Xanthomonas translucens group</taxon>
    </lineage>
</organism>